<dbReference type="PANTHER" id="PTHR33870">
    <property type="entry name" value="CARDIOMYOPATHY-ASSOCIATED PROTEIN"/>
    <property type="match status" value="1"/>
</dbReference>
<dbReference type="Proteomes" id="UP001497480">
    <property type="component" value="Unassembled WGS sequence"/>
</dbReference>
<dbReference type="EMBL" id="CAXHTB010000017">
    <property type="protein sequence ID" value="CAL0323356.1"/>
    <property type="molecule type" value="Genomic_DNA"/>
</dbReference>
<proteinExistence type="predicted"/>
<evidence type="ECO:0000256" key="1">
    <source>
        <dbReference type="SAM" id="MobiDB-lite"/>
    </source>
</evidence>
<dbReference type="PANTHER" id="PTHR33870:SF4">
    <property type="entry name" value="CARDIOMYOPATHY-ASSOCIATED PROTEIN"/>
    <property type="match status" value="1"/>
</dbReference>
<feature type="region of interest" description="Disordered" evidence="1">
    <location>
        <begin position="1"/>
        <end position="74"/>
    </location>
</feature>
<sequence length="219" mass="25191">MLMLDELHPLLDLDAPRPAHMYRDGSDVASEKSHKSDNNSIESDEEDAGNHGEAKKDGVDERDNEEEEEMEGGKDDEIKYAIKWTKYNQRNLLDLQSLELERNQWLENLIARRRARRLMVEKNLIDLDSVDIPINIAPIVMPRYNPFDFLDESYADMGLPPIPGSAPSILQPRKNPFDIPCDPSEEKNMILMGTIFNKRWQHSLKKTKTQSLEGMKVST</sequence>
<reference evidence="2 3" key="1">
    <citation type="submission" date="2024-03" db="EMBL/GenBank/DDBJ databases">
        <authorList>
            <person name="Martinez-Hernandez J."/>
        </authorList>
    </citation>
    <scope>NUCLEOTIDE SEQUENCE [LARGE SCALE GENOMIC DNA]</scope>
</reference>
<accession>A0AAV1XNJ7</accession>
<dbReference type="AlphaFoldDB" id="A0AAV1XNJ7"/>
<keyword evidence="3" id="KW-1185">Reference proteome</keyword>
<organism evidence="2 3">
    <name type="scientific">Lupinus luteus</name>
    <name type="common">European yellow lupine</name>
    <dbReference type="NCBI Taxonomy" id="3873"/>
    <lineage>
        <taxon>Eukaryota</taxon>
        <taxon>Viridiplantae</taxon>
        <taxon>Streptophyta</taxon>
        <taxon>Embryophyta</taxon>
        <taxon>Tracheophyta</taxon>
        <taxon>Spermatophyta</taxon>
        <taxon>Magnoliopsida</taxon>
        <taxon>eudicotyledons</taxon>
        <taxon>Gunneridae</taxon>
        <taxon>Pentapetalae</taxon>
        <taxon>rosids</taxon>
        <taxon>fabids</taxon>
        <taxon>Fabales</taxon>
        <taxon>Fabaceae</taxon>
        <taxon>Papilionoideae</taxon>
        <taxon>50 kb inversion clade</taxon>
        <taxon>genistoids sensu lato</taxon>
        <taxon>core genistoids</taxon>
        <taxon>Genisteae</taxon>
        <taxon>Lupinus</taxon>
    </lineage>
</organism>
<feature type="compositionally biased region" description="Basic and acidic residues" evidence="1">
    <location>
        <begin position="48"/>
        <end position="61"/>
    </location>
</feature>
<protein>
    <submittedName>
        <fullName evidence="2">Uncharacterized protein</fullName>
    </submittedName>
</protein>
<feature type="compositionally biased region" description="Basic and acidic residues" evidence="1">
    <location>
        <begin position="1"/>
        <end position="37"/>
    </location>
</feature>
<name>A0AAV1XNJ7_LUPLU</name>
<evidence type="ECO:0000313" key="3">
    <source>
        <dbReference type="Proteomes" id="UP001497480"/>
    </source>
</evidence>
<comment type="caution">
    <text evidence="2">The sequence shown here is derived from an EMBL/GenBank/DDBJ whole genome shotgun (WGS) entry which is preliminary data.</text>
</comment>
<evidence type="ECO:0000313" key="2">
    <source>
        <dbReference type="EMBL" id="CAL0323356.1"/>
    </source>
</evidence>
<gene>
    <name evidence="2" type="ORF">LLUT_LOCUS24416</name>
</gene>